<dbReference type="HOGENOM" id="CLU_3078825_0_0_11"/>
<dbReference type="KEGG" id="cdi:DIP0347"/>
<dbReference type="STRING" id="257309.DIP0347"/>
<proteinExistence type="predicted"/>
<reference evidence="1 2" key="1">
    <citation type="journal article" date="2003" name="Nucleic Acids Res.">
        <title>The complete genome sequence and analysis of Corynebacterium diphtheriae NCTC13129.</title>
        <authorList>
            <person name="Cerdeno-Tarraga A.M."/>
            <person name="Efstratiou A."/>
            <person name="Dover L.G."/>
            <person name="Holden M.T.G."/>
            <person name="Pallen M."/>
            <person name="Bentley S.D."/>
            <person name="Besra G.S."/>
            <person name="Churcher C."/>
            <person name="James K.D."/>
            <person name="De Zoysa A."/>
            <person name="Chillingworth T."/>
            <person name="Cronin A."/>
            <person name="Dowd L."/>
            <person name="Feltwell T."/>
            <person name="Hamlin N."/>
            <person name="Holroyd S."/>
            <person name="Jagels K."/>
            <person name="Moule S."/>
            <person name="Quail M.A."/>
            <person name="Rabbinowitsch E."/>
            <person name="Rutherford K."/>
            <person name="Thomson N.R."/>
            <person name="Unwin L."/>
            <person name="Whitehead S."/>
            <person name="Barrell B.G.Parkhill.J."/>
        </authorList>
    </citation>
    <scope>NUCLEOTIDE SEQUENCE [LARGE SCALE GENOMIC DNA]</scope>
    <source>
        <strain evidence="2">ATCC 700971 / NCTC 13129 / Biotype gravis</strain>
    </source>
</reference>
<accession>Q6NJP9</accession>
<dbReference type="AlphaFoldDB" id="Q6NJP9"/>
<dbReference type="Proteomes" id="UP000002198">
    <property type="component" value="Chromosome"/>
</dbReference>
<evidence type="ECO:0000313" key="1">
    <source>
        <dbReference type="EMBL" id="CAE48853.1"/>
    </source>
</evidence>
<gene>
    <name evidence="1" type="ordered locus">DIP0347</name>
</gene>
<evidence type="ECO:0000313" key="2">
    <source>
        <dbReference type="Proteomes" id="UP000002198"/>
    </source>
</evidence>
<organism evidence="1 2">
    <name type="scientific">Corynebacterium diphtheriae (strain ATCC 700971 / NCTC 13129 / Biotype gravis)</name>
    <dbReference type="NCBI Taxonomy" id="257309"/>
    <lineage>
        <taxon>Bacteria</taxon>
        <taxon>Bacillati</taxon>
        <taxon>Actinomycetota</taxon>
        <taxon>Actinomycetes</taxon>
        <taxon>Mycobacteriales</taxon>
        <taxon>Corynebacteriaceae</taxon>
        <taxon>Corynebacterium</taxon>
    </lineage>
</organism>
<name>Q6NJP9_CORDI</name>
<dbReference type="EMBL" id="BX248354">
    <property type="protein sequence ID" value="CAE48853.1"/>
    <property type="molecule type" value="Genomic_DNA"/>
</dbReference>
<sequence length="52" mass="5815">MQPPLEPAGEKNVHRLEPLTTSEDFSVLADAFGTPYCFWLLGGAPGRWRRQA</sequence>
<protein>
    <submittedName>
        <fullName evidence="1">Uncharacterized protein</fullName>
    </submittedName>
</protein>
<dbReference type="RefSeq" id="WP_010934231.1">
    <property type="nucleotide sequence ID" value="NC_002935.2"/>
</dbReference>
<keyword evidence="2" id="KW-1185">Reference proteome</keyword>